<evidence type="ECO:0000313" key="5">
    <source>
        <dbReference type="Proteomes" id="UP000643403"/>
    </source>
</evidence>
<dbReference type="PANTHER" id="PTHR38038">
    <property type="entry name" value="PENICILLIN-BINDING PROTEIN ACTIVATOR LPOA"/>
    <property type="match status" value="1"/>
</dbReference>
<dbReference type="EMBL" id="BMXY01000001">
    <property type="protein sequence ID" value="GGZ51270.1"/>
    <property type="molecule type" value="Genomic_DNA"/>
</dbReference>
<dbReference type="InterPro" id="IPR028082">
    <property type="entry name" value="Peripla_BP_I"/>
</dbReference>
<reference evidence="5" key="1">
    <citation type="journal article" date="2019" name="Int. J. Syst. Evol. Microbiol.">
        <title>The Global Catalogue of Microorganisms (GCM) 10K type strain sequencing project: providing services to taxonomists for standard genome sequencing and annotation.</title>
        <authorList>
            <consortium name="The Broad Institute Genomics Platform"/>
            <consortium name="The Broad Institute Genome Sequencing Center for Infectious Disease"/>
            <person name="Wu L."/>
            <person name="Ma J."/>
        </authorList>
    </citation>
    <scope>NUCLEOTIDE SEQUENCE [LARGE SCALE GENOMIC DNA]</scope>
    <source>
        <strain evidence="5">KCTC 22558</strain>
    </source>
</reference>
<dbReference type="PROSITE" id="PS51257">
    <property type="entry name" value="PROKAR_LIPOPROTEIN"/>
    <property type="match status" value="1"/>
</dbReference>
<evidence type="ECO:0000256" key="3">
    <source>
        <dbReference type="SAM" id="SignalP"/>
    </source>
</evidence>
<dbReference type="RefSeq" id="WP_229790605.1">
    <property type="nucleotide sequence ID" value="NZ_BMXY01000001.1"/>
</dbReference>
<feature type="coiled-coil region" evidence="2">
    <location>
        <begin position="65"/>
        <end position="92"/>
    </location>
</feature>
<dbReference type="Pfam" id="PF04348">
    <property type="entry name" value="LppC"/>
    <property type="match status" value="2"/>
</dbReference>
<keyword evidence="5" id="KW-1185">Reference proteome</keyword>
<evidence type="ECO:0000256" key="1">
    <source>
        <dbReference type="ARBA" id="ARBA00023136"/>
    </source>
</evidence>
<keyword evidence="3" id="KW-0732">Signal</keyword>
<sequence>MPIAPIRFLSRFAAFALATALVFGCAQSPTRTTAPVAAENAAVRDAVREAQQLAQSVATQTGAQRRDTEARIDRLVQQLDDASLQREAARLAEGDPLYDYVGRALLGRGLPLPRAFARAGWNFDDRPAADRDGYRPPVKLAVLLPLSGSLSAAAGSVRDGFLAGYYGESRRRPEVRFYDTAGTPNGALSAYDRAAGDGNDFIVGPLGRDEVSALFARGELPVATLALNRGTQATPRGQSSFSLSPEDEGVAAADYLLRRGAKQVLVIAADDDTQRRAVASLRERLSARGGEVVAVADDNAAELAPSIAGKQVDAVFLATKGSVARAVVARLQLAGLGDKPRVATSQLLSGTGKAAEDRVLDGIAFPSESWLTRGVHGLSGAEATGARLASARGAAGRLFAFGFDAWLLTAYLDQLGRKPDAAVEGATGVLRLDGFGNVQRTPAWSTFVDGDPAPLADASR</sequence>
<dbReference type="Proteomes" id="UP000643403">
    <property type="component" value="Unassembled WGS sequence"/>
</dbReference>
<dbReference type="SUPFAM" id="SSF53822">
    <property type="entry name" value="Periplasmic binding protein-like I"/>
    <property type="match status" value="1"/>
</dbReference>
<name>A0ABQ3BRV4_9GAMM</name>
<feature type="signal peptide" evidence="3">
    <location>
        <begin position="1"/>
        <end position="28"/>
    </location>
</feature>
<proteinExistence type="predicted"/>
<gene>
    <name evidence="4" type="ORF">GCM10008101_00290</name>
</gene>
<organism evidence="4 5">
    <name type="scientific">Cognatilysobacter xinjiangensis</name>
    <dbReference type="NCBI Taxonomy" id="546892"/>
    <lineage>
        <taxon>Bacteria</taxon>
        <taxon>Pseudomonadati</taxon>
        <taxon>Pseudomonadota</taxon>
        <taxon>Gammaproteobacteria</taxon>
        <taxon>Lysobacterales</taxon>
        <taxon>Lysobacteraceae</taxon>
        <taxon>Cognatilysobacter</taxon>
    </lineage>
</organism>
<dbReference type="Gene3D" id="3.40.50.2300">
    <property type="match status" value="2"/>
</dbReference>
<keyword evidence="1" id="KW-0472">Membrane</keyword>
<comment type="caution">
    <text evidence="4">The sequence shown here is derived from an EMBL/GenBank/DDBJ whole genome shotgun (WGS) entry which is preliminary data.</text>
</comment>
<dbReference type="CDD" id="cd06339">
    <property type="entry name" value="PBP1_YraM_LppC_lipoprotein-like"/>
    <property type="match status" value="1"/>
</dbReference>
<feature type="chain" id="PRO_5047164105" evidence="3">
    <location>
        <begin position="29"/>
        <end position="460"/>
    </location>
</feature>
<protein>
    <submittedName>
        <fullName evidence="4">Penicillin-binding protein activator</fullName>
    </submittedName>
</protein>
<dbReference type="InterPro" id="IPR007443">
    <property type="entry name" value="LpoA"/>
</dbReference>
<dbReference type="PANTHER" id="PTHR38038:SF1">
    <property type="entry name" value="PENICILLIN-BINDING PROTEIN ACTIVATOR LPOA"/>
    <property type="match status" value="1"/>
</dbReference>
<keyword evidence="2" id="KW-0175">Coiled coil</keyword>
<evidence type="ECO:0000313" key="4">
    <source>
        <dbReference type="EMBL" id="GGZ51270.1"/>
    </source>
</evidence>
<accession>A0ABQ3BRV4</accession>
<evidence type="ECO:0000256" key="2">
    <source>
        <dbReference type="SAM" id="Coils"/>
    </source>
</evidence>